<gene>
    <name evidence="1" type="ORF">SAMN04487928_11641</name>
</gene>
<reference evidence="2" key="1">
    <citation type="submission" date="2016-10" db="EMBL/GenBank/DDBJ databases">
        <authorList>
            <person name="Varghese N."/>
            <person name="Submissions S."/>
        </authorList>
    </citation>
    <scope>NUCLEOTIDE SEQUENCE [LARGE SCALE GENOMIC DNA]</scope>
    <source>
        <strain evidence="2">P18</strain>
    </source>
</reference>
<keyword evidence="2" id="KW-1185">Reference proteome</keyword>
<accession>A0A1I5VAD8</accession>
<dbReference type="EMBL" id="FOXO01000016">
    <property type="protein sequence ID" value="SFQ04297.1"/>
    <property type="molecule type" value="Genomic_DNA"/>
</dbReference>
<proteinExistence type="predicted"/>
<dbReference type="AlphaFoldDB" id="A0A1I5VAD8"/>
<sequence length="46" mass="5118">MYLPIFFNVLQLNMVDNQMVIMGNDNFFGLGTYMTAVDIAGIIANS</sequence>
<evidence type="ECO:0000313" key="1">
    <source>
        <dbReference type="EMBL" id="SFQ04297.1"/>
    </source>
</evidence>
<dbReference type="Proteomes" id="UP000182624">
    <property type="component" value="Unassembled WGS sequence"/>
</dbReference>
<evidence type="ECO:0000313" key="2">
    <source>
        <dbReference type="Proteomes" id="UP000182624"/>
    </source>
</evidence>
<protein>
    <submittedName>
        <fullName evidence="1">Uncharacterized protein</fullName>
    </submittedName>
</protein>
<organism evidence="1 2">
    <name type="scientific">Butyrivibrio proteoclasticus</name>
    <dbReference type="NCBI Taxonomy" id="43305"/>
    <lineage>
        <taxon>Bacteria</taxon>
        <taxon>Bacillati</taxon>
        <taxon>Bacillota</taxon>
        <taxon>Clostridia</taxon>
        <taxon>Lachnospirales</taxon>
        <taxon>Lachnospiraceae</taxon>
        <taxon>Butyrivibrio</taxon>
    </lineage>
</organism>
<name>A0A1I5VAD8_9FIRM</name>